<dbReference type="AlphaFoldDB" id="A0A562IR01"/>
<evidence type="ECO:0000313" key="3">
    <source>
        <dbReference type="EMBL" id="TWH73290.1"/>
    </source>
</evidence>
<dbReference type="PIRSF" id="PIRSF002741">
    <property type="entry name" value="MppA"/>
    <property type="match status" value="1"/>
</dbReference>
<organism evidence="3 4">
    <name type="scientific">Modestobacter roseus</name>
    <dbReference type="NCBI Taxonomy" id="1181884"/>
    <lineage>
        <taxon>Bacteria</taxon>
        <taxon>Bacillati</taxon>
        <taxon>Actinomycetota</taxon>
        <taxon>Actinomycetes</taxon>
        <taxon>Geodermatophilales</taxon>
        <taxon>Geodermatophilaceae</taxon>
        <taxon>Modestobacter</taxon>
    </lineage>
</organism>
<proteinExistence type="predicted"/>
<dbReference type="InterPro" id="IPR039424">
    <property type="entry name" value="SBP_5"/>
</dbReference>
<dbReference type="Gene3D" id="3.10.105.10">
    <property type="entry name" value="Dipeptide-binding Protein, Domain 3"/>
    <property type="match status" value="1"/>
</dbReference>
<dbReference type="Gene3D" id="3.40.190.10">
    <property type="entry name" value="Periplasmic binding protein-like II"/>
    <property type="match status" value="1"/>
</dbReference>
<feature type="signal peptide" evidence="1">
    <location>
        <begin position="1"/>
        <end position="30"/>
    </location>
</feature>
<feature type="chain" id="PRO_5021870767" evidence="1">
    <location>
        <begin position="31"/>
        <end position="517"/>
    </location>
</feature>
<dbReference type="GO" id="GO:1904680">
    <property type="term" value="F:peptide transmembrane transporter activity"/>
    <property type="evidence" value="ECO:0007669"/>
    <property type="project" value="TreeGrafter"/>
</dbReference>
<keyword evidence="4" id="KW-1185">Reference proteome</keyword>
<dbReference type="CDD" id="cd00995">
    <property type="entry name" value="PBP2_NikA_DppA_OppA_like"/>
    <property type="match status" value="1"/>
</dbReference>
<dbReference type="PANTHER" id="PTHR30290:SF65">
    <property type="entry name" value="MONOACYL PHOSPHATIDYLINOSITOL TETRAMANNOSIDE-BINDING PROTEIN LPQW-RELATED"/>
    <property type="match status" value="1"/>
</dbReference>
<dbReference type="InterPro" id="IPR030678">
    <property type="entry name" value="Peptide/Ni-bd"/>
</dbReference>
<dbReference type="InterPro" id="IPR000914">
    <property type="entry name" value="SBP_5_dom"/>
</dbReference>
<dbReference type="GO" id="GO:0042597">
    <property type="term" value="C:periplasmic space"/>
    <property type="evidence" value="ECO:0007669"/>
    <property type="project" value="UniProtKB-ARBA"/>
</dbReference>
<protein>
    <submittedName>
        <fullName evidence="3">Peptide/nickel transport system substrate-binding protein</fullName>
    </submittedName>
</protein>
<dbReference type="PANTHER" id="PTHR30290">
    <property type="entry name" value="PERIPLASMIC BINDING COMPONENT OF ABC TRANSPORTER"/>
    <property type="match status" value="1"/>
</dbReference>
<evidence type="ECO:0000259" key="2">
    <source>
        <dbReference type="Pfam" id="PF00496"/>
    </source>
</evidence>
<dbReference type="GO" id="GO:0043190">
    <property type="term" value="C:ATP-binding cassette (ABC) transporter complex"/>
    <property type="evidence" value="ECO:0007669"/>
    <property type="project" value="InterPro"/>
</dbReference>
<dbReference type="PROSITE" id="PS51257">
    <property type="entry name" value="PROKAR_LIPOPROTEIN"/>
    <property type="match status" value="1"/>
</dbReference>
<feature type="domain" description="Solute-binding protein family 5" evidence="2">
    <location>
        <begin position="94"/>
        <end position="417"/>
    </location>
</feature>
<dbReference type="GO" id="GO:0015833">
    <property type="term" value="P:peptide transport"/>
    <property type="evidence" value="ECO:0007669"/>
    <property type="project" value="TreeGrafter"/>
</dbReference>
<evidence type="ECO:0000313" key="4">
    <source>
        <dbReference type="Proteomes" id="UP000321490"/>
    </source>
</evidence>
<comment type="caution">
    <text evidence="3">The sequence shown here is derived from an EMBL/GenBank/DDBJ whole genome shotgun (WGS) entry which is preliminary data.</text>
</comment>
<sequence>MRKSTTPRRRQAGVAAVALASLLAAGCSSAVNQAEEATASGGSGECQQGGTLVAAASSAPETTRVLTQSATNLLWARAVFEPLINVRTSALDDPEPALATEWDIADDGLSAVLQLREGVTFHSGRAFTADDVVFTLQKAQEPATVSDVKSVLANWTVEATGEHEVTITSTTPLTDTLASTLALTPIVDSETYEGLADGSSIVGTGPYQVDSYTPGAGMTLTPFADYWAEDGPYLDQIEITVIPDSTAQVSAARSGRTQISYGLTVQDALSITEGSDQFELFDTVFGTYPIVLDGVEDQTVRQAIGYAIDRDRINEQVFGGLGTTEGLYWAPGTATYPEDLANAYEYDPDQARQLIEEAGAAGMEVPITIINLPAIAAEYEIIANNLTEVGLRPTLDALAPPDYQQRLASGAGGTFLSLRGINGSPAFLLQTNADLRLEGAHRQFNTPEYEELAQAVIQATSEDESVAAVAELTEYMNDQAFLHPMVSAPGVSVQSADVQGVEVPIGGWLPTRTCFTE</sequence>
<keyword evidence="1" id="KW-0732">Signal</keyword>
<reference evidence="3 4" key="1">
    <citation type="submission" date="2019-07" db="EMBL/GenBank/DDBJ databases">
        <title>R&amp;d 2014.</title>
        <authorList>
            <person name="Klenk H.-P."/>
        </authorList>
    </citation>
    <scope>NUCLEOTIDE SEQUENCE [LARGE SCALE GENOMIC DNA]</scope>
    <source>
        <strain evidence="3 4">DSM 45764</strain>
    </source>
</reference>
<dbReference type="EMBL" id="VLKF01000001">
    <property type="protein sequence ID" value="TWH73290.1"/>
    <property type="molecule type" value="Genomic_DNA"/>
</dbReference>
<dbReference type="SUPFAM" id="SSF53850">
    <property type="entry name" value="Periplasmic binding protein-like II"/>
    <property type="match status" value="1"/>
</dbReference>
<dbReference type="RefSeq" id="WP_153358846.1">
    <property type="nucleotide sequence ID" value="NZ_JABGDC010000046.1"/>
</dbReference>
<dbReference type="OrthoDB" id="9796817at2"/>
<gene>
    <name evidence="3" type="ORF">JD78_01813</name>
</gene>
<evidence type="ECO:0000256" key="1">
    <source>
        <dbReference type="SAM" id="SignalP"/>
    </source>
</evidence>
<dbReference type="Pfam" id="PF00496">
    <property type="entry name" value="SBP_bac_5"/>
    <property type="match status" value="1"/>
</dbReference>
<name>A0A562IR01_9ACTN</name>
<accession>A0A562IR01</accession>
<dbReference type="Proteomes" id="UP000321490">
    <property type="component" value="Unassembled WGS sequence"/>
</dbReference>